<dbReference type="Gene3D" id="3.80.10.10">
    <property type="entry name" value="Ribonuclease Inhibitor"/>
    <property type="match status" value="1"/>
</dbReference>
<protein>
    <submittedName>
        <fullName evidence="4">Leucine-rich repeat domain-containing protein</fullName>
    </submittedName>
</protein>
<dbReference type="Gene3D" id="2.60.40.10">
    <property type="entry name" value="Immunoglobulins"/>
    <property type="match status" value="1"/>
</dbReference>
<keyword evidence="2" id="KW-0677">Repeat</keyword>
<dbReference type="Pfam" id="PF12799">
    <property type="entry name" value="LRR_4"/>
    <property type="match status" value="1"/>
</dbReference>
<evidence type="ECO:0000256" key="3">
    <source>
        <dbReference type="SAM" id="MobiDB-lite"/>
    </source>
</evidence>
<evidence type="ECO:0000313" key="4">
    <source>
        <dbReference type="EMBL" id="MBL3679720.1"/>
    </source>
</evidence>
<dbReference type="RefSeq" id="WP_202344996.1">
    <property type="nucleotide sequence ID" value="NZ_BAAAPI010000003.1"/>
</dbReference>
<dbReference type="SUPFAM" id="SSF49313">
    <property type="entry name" value="Cadherin-like"/>
    <property type="match status" value="1"/>
</dbReference>
<sequence>MGAARTARRTTLRTHRKHLAASGALALSADGLIAGSSVASAAALGESEDAGLAACINAQLGAGRPSDQAITAQELGSITPELSCDRREITSLTGLEHATQLTRLFVQHNAITDLGPLNGLTLLTHLGVTGNAVSSLSPLRDMRNLGYLAASSNQLTSLEGLDDLAALTDIGVDENPTLEGRIGPLANKPALRSLRIINTGTTDLTPLAASTGLRTFQANRNMIRSLEGITPDADASHVVNFQSVAGPTLFVPVGATRIIFDVTGHTALHDGTTPATLGGTIVPPGAPEAPIVSLNLAESTTELRYTFEEAVSSFNVFSGTVTLPVVRAEVTSADAATGTALTPFTHEITVTDGFPAAQYALSEDAPEWLSIDPETGVLSGVPPTPGTTVVSFSVIVPAPPTHSGAGPGPLGAAAGTRPMTPCVTGTPRRARRGVP</sequence>
<dbReference type="InterPro" id="IPR025875">
    <property type="entry name" value="Leu-rich_rpt_4"/>
</dbReference>
<dbReference type="EMBL" id="QYAC01000005">
    <property type="protein sequence ID" value="MBL3679720.1"/>
    <property type="molecule type" value="Genomic_DNA"/>
</dbReference>
<accession>A0ABS1SGQ4</accession>
<feature type="region of interest" description="Disordered" evidence="3">
    <location>
        <begin position="403"/>
        <end position="435"/>
    </location>
</feature>
<proteinExistence type="predicted"/>
<evidence type="ECO:0000256" key="1">
    <source>
        <dbReference type="ARBA" id="ARBA00022614"/>
    </source>
</evidence>
<name>A0ABS1SGQ4_9MICO</name>
<dbReference type="InterPro" id="IPR013783">
    <property type="entry name" value="Ig-like_fold"/>
</dbReference>
<dbReference type="SMART" id="SM00365">
    <property type="entry name" value="LRR_SD22"/>
    <property type="match status" value="3"/>
</dbReference>
<dbReference type="PROSITE" id="PS51450">
    <property type="entry name" value="LRR"/>
    <property type="match status" value="2"/>
</dbReference>
<evidence type="ECO:0000256" key="2">
    <source>
        <dbReference type="ARBA" id="ARBA00022737"/>
    </source>
</evidence>
<dbReference type="InterPro" id="IPR015919">
    <property type="entry name" value="Cadherin-like_sf"/>
</dbReference>
<dbReference type="PANTHER" id="PTHR46652">
    <property type="entry name" value="LEUCINE-RICH REPEAT AND IQ DOMAIN-CONTAINING PROTEIN 1-RELATED"/>
    <property type="match status" value="1"/>
</dbReference>
<dbReference type="SUPFAM" id="SSF52058">
    <property type="entry name" value="L domain-like"/>
    <property type="match status" value="1"/>
</dbReference>
<dbReference type="Proteomes" id="UP001645859">
    <property type="component" value="Unassembled WGS sequence"/>
</dbReference>
<gene>
    <name evidence="4" type="ORF">D3230_10545</name>
</gene>
<dbReference type="InterPro" id="IPR032675">
    <property type="entry name" value="LRR_dom_sf"/>
</dbReference>
<dbReference type="PANTHER" id="PTHR46652:SF3">
    <property type="entry name" value="LEUCINE-RICH REPEAT-CONTAINING PROTEIN 9"/>
    <property type="match status" value="1"/>
</dbReference>
<dbReference type="Pfam" id="PF05345">
    <property type="entry name" value="He_PIG"/>
    <property type="match status" value="1"/>
</dbReference>
<reference evidence="4 5" key="1">
    <citation type="submission" date="2018-09" db="EMBL/GenBank/DDBJ databases">
        <title>Comparative genomics of Leucobacter spp.</title>
        <authorList>
            <person name="Reis A.C."/>
            <person name="Kolvenbach B.A."/>
            <person name="Corvini P.F.X."/>
            <person name="Nunes O.C."/>
        </authorList>
    </citation>
    <scope>NUCLEOTIDE SEQUENCE [LARGE SCALE GENOMIC DNA]</scope>
    <source>
        <strain evidence="4 5">TAN 31504</strain>
    </source>
</reference>
<dbReference type="InterPro" id="IPR050836">
    <property type="entry name" value="SDS22/Internalin_LRR"/>
</dbReference>
<dbReference type="InterPro" id="IPR001611">
    <property type="entry name" value="Leu-rich_rpt"/>
</dbReference>
<keyword evidence="1" id="KW-0433">Leucine-rich repeat</keyword>
<organism evidence="4 5">
    <name type="scientific">Leucobacter chromiireducens subsp. solipictus</name>
    <dbReference type="NCBI Taxonomy" id="398235"/>
    <lineage>
        <taxon>Bacteria</taxon>
        <taxon>Bacillati</taxon>
        <taxon>Actinomycetota</taxon>
        <taxon>Actinomycetes</taxon>
        <taxon>Micrococcales</taxon>
        <taxon>Microbacteriaceae</taxon>
        <taxon>Leucobacter</taxon>
    </lineage>
</organism>
<keyword evidence="5" id="KW-1185">Reference proteome</keyword>
<comment type="caution">
    <text evidence="4">The sequence shown here is derived from an EMBL/GenBank/DDBJ whole genome shotgun (WGS) entry which is preliminary data.</text>
</comment>
<evidence type="ECO:0000313" key="5">
    <source>
        <dbReference type="Proteomes" id="UP001645859"/>
    </source>
</evidence>